<proteinExistence type="predicted"/>
<dbReference type="EMBL" id="JARKIK010000096">
    <property type="protein sequence ID" value="KAK8722226.1"/>
    <property type="molecule type" value="Genomic_DNA"/>
</dbReference>
<evidence type="ECO:0000313" key="3">
    <source>
        <dbReference type="Proteomes" id="UP001445076"/>
    </source>
</evidence>
<feature type="region of interest" description="Disordered" evidence="1">
    <location>
        <begin position="404"/>
        <end position="531"/>
    </location>
</feature>
<feature type="compositionally biased region" description="Polar residues" evidence="1">
    <location>
        <begin position="575"/>
        <end position="584"/>
    </location>
</feature>
<reference evidence="2 3" key="1">
    <citation type="journal article" date="2024" name="BMC Genomics">
        <title>Genome assembly of redclaw crayfish (Cherax quadricarinatus) provides insights into its immune adaptation and hypoxia tolerance.</title>
        <authorList>
            <person name="Liu Z."/>
            <person name="Zheng J."/>
            <person name="Li H."/>
            <person name="Fang K."/>
            <person name="Wang S."/>
            <person name="He J."/>
            <person name="Zhou D."/>
            <person name="Weng S."/>
            <person name="Chi M."/>
            <person name="Gu Z."/>
            <person name="He J."/>
            <person name="Li F."/>
            <person name="Wang M."/>
        </authorList>
    </citation>
    <scope>NUCLEOTIDE SEQUENCE [LARGE SCALE GENOMIC DNA]</scope>
    <source>
        <strain evidence="2">ZL_2023a</strain>
    </source>
</reference>
<feature type="compositionally biased region" description="Pro residues" evidence="1">
    <location>
        <begin position="725"/>
        <end position="736"/>
    </location>
</feature>
<feature type="compositionally biased region" description="Polar residues" evidence="1">
    <location>
        <begin position="404"/>
        <end position="427"/>
    </location>
</feature>
<feature type="compositionally biased region" description="Low complexity" evidence="1">
    <location>
        <begin position="457"/>
        <end position="478"/>
    </location>
</feature>
<feature type="compositionally biased region" description="Low complexity" evidence="1">
    <location>
        <begin position="517"/>
        <end position="526"/>
    </location>
</feature>
<evidence type="ECO:0000256" key="1">
    <source>
        <dbReference type="SAM" id="MobiDB-lite"/>
    </source>
</evidence>
<feature type="compositionally biased region" description="Low complexity" evidence="1">
    <location>
        <begin position="698"/>
        <end position="715"/>
    </location>
</feature>
<dbReference type="EMBL" id="JARKIK010000096">
    <property type="protein sequence ID" value="KAK8722224.1"/>
    <property type="molecule type" value="Genomic_DNA"/>
</dbReference>
<reference evidence="2" key="2">
    <citation type="submission" date="2024-01" db="EMBL/GenBank/DDBJ databases">
        <authorList>
            <person name="He J."/>
            <person name="Wang M."/>
            <person name="Zheng J."/>
            <person name="Liu Z."/>
        </authorList>
    </citation>
    <scope>NUCLEOTIDE SEQUENCE</scope>
    <source>
        <strain evidence="2">ZL_2023a</strain>
        <tissue evidence="2">Muscle</tissue>
    </source>
</reference>
<feature type="compositionally biased region" description="Polar residues" evidence="1">
    <location>
        <begin position="317"/>
        <end position="333"/>
    </location>
</feature>
<name>A0AAW0W175_CHEQU</name>
<feature type="compositionally biased region" description="Basic and acidic residues" evidence="1">
    <location>
        <begin position="349"/>
        <end position="358"/>
    </location>
</feature>
<dbReference type="Proteomes" id="UP001445076">
    <property type="component" value="Unassembled WGS sequence"/>
</dbReference>
<dbReference type="AlphaFoldDB" id="A0AAW0W175"/>
<feature type="region of interest" description="Disordered" evidence="1">
    <location>
        <begin position="549"/>
        <end position="584"/>
    </location>
</feature>
<sequence>MRSAEDSADDEFVFVGKNTGARTYPPHPTPTTRHTCPHTRLNQPIPTSLELVSVPSVPRTWPISCSATSTRAKVTPLPPELIELLPPHLRENTVPDYSTFSTSAEVLPERPPLPASYCPGDYCNLDDPSTPTTPHNYDYLSQLMTSDDLSALTSTHNQVHGGRTTCVSSARPCVSNTFGNYTTASHTAAAALAFSDAGNTRSLPGEASGTGHNGRSVQPPSPKFTRTSCSSTSSAATHTVPASPLPRVSYTAVLASDGERASMFRRLEALTPTHSPLLNNFRAANGHNMGAFQSDISNIEEGPHTHHVATTHTTITPVNQAKPSPGTKPSYTSRQREAPVAKNELSGSAKREGSGGVRDYKSSVGCFPTTYSPVPPTTTTLSPSYTHPPILSYAHQPVLSSAPVSTSSHVHTGQVSGRPTHTWSATPPSSPEMRRAWNVLGVPVRNGGPAGRTSQLGRSPSPAGHSPSPAGHSPSPARHSPPPACHSPSPARYSQSPSRHSPSPAGHSLSPAGHSMSPSRGSRPGPEVTASHSEADTIYDNLVVRHPPLAAPSGRAAPTASVTPTITPHPHTASVPPTVTNHPQTTASTYLKANHASPPRVVACSPLLGKPPSPPMQRRASRSPTPTIAWKPSNSPHCVPYYPPPEPQYGGYWVPMWGSSPQLFQSGGGHVYPAYVYSGPPRAVLVEGRSQSCDRLPARPSSPSSPRNGRRSASPWRGGSASPVGLPPPTPDSGRPPRPRRPPHRKSKTVEVGCLGLLAHPPSNTAMPVVVADHTPVPQHSVTFLSSPTSRIPSNQLYIKTLDHHNTPAYHGHINPRLQRVPHISTIPEQNGTPGNESDVIKPRTGQASSPVTQALIDLPISTSLYSSSPLSSPLPVFVKQEHAESSRHKVTYKSSFYKCMKNFLKPIQ</sequence>
<gene>
    <name evidence="2" type="ORF">OTU49_012334</name>
</gene>
<feature type="compositionally biased region" description="Low complexity" evidence="1">
    <location>
        <begin position="225"/>
        <end position="242"/>
    </location>
</feature>
<feature type="compositionally biased region" description="Basic residues" evidence="1">
    <location>
        <begin position="737"/>
        <end position="747"/>
    </location>
</feature>
<accession>A0AAW0W175</accession>
<dbReference type="EMBL" id="JARKIK010000096">
    <property type="protein sequence ID" value="KAK8722225.1"/>
    <property type="molecule type" value="Genomic_DNA"/>
</dbReference>
<evidence type="ECO:0000313" key="2">
    <source>
        <dbReference type="EMBL" id="KAK8722226.1"/>
    </source>
</evidence>
<feature type="region of interest" description="Disordered" evidence="1">
    <location>
        <begin position="314"/>
        <end position="358"/>
    </location>
</feature>
<protein>
    <submittedName>
        <fullName evidence="2">Uncharacterized protein</fullName>
    </submittedName>
</protein>
<feature type="region of interest" description="Disordered" evidence="1">
    <location>
        <begin position="201"/>
        <end position="242"/>
    </location>
</feature>
<feature type="region of interest" description="Disordered" evidence="1">
    <location>
        <begin position="688"/>
        <end position="748"/>
    </location>
</feature>
<comment type="caution">
    <text evidence="2">The sequence shown here is derived from an EMBL/GenBank/DDBJ whole genome shotgun (WGS) entry which is preliminary data.</text>
</comment>
<feature type="region of interest" description="Disordered" evidence="1">
    <location>
        <begin position="609"/>
        <end position="629"/>
    </location>
</feature>
<organism evidence="2 3">
    <name type="scientific">Cherax quadricarinatus</name>
    <name type="common">Australian red claw crayfish</name>
    <dbReference type="NCBI Taxonomy" id="27406"/>
    <lineage>
        <taxon>Eukaryota</taxon>
        <taxon>Metazoa</taxon>
        <taxon>Ecdysozoa</taxon>
        <taxon>Arthropoda</taxon>
        <taxon>Crustacea</taxon>
        <taxon>Multicrustacea</taxon>
        <taxon>Malacostraca</taxon>
        <taxon>Eumalacostraca</taxon>
        <taxon>Eucarida</taxon>
        <taxon>Decapoda</taxon>
        <taxon>Pleocyemata</taxon>
        <taxon>Astacidea</taxon>
        <taxon>Parastacoidea</taxon>
        <taxon>Parastacidae</taxon>
        <taxon>Cherax</taxon>
    </lineage>
</organism>
<keyword evidence="3" id="KW-1185">Reference proteome</keyword>